<dbReference type="Gene3D" id="3.40.33.10">
    <property type="entry name" value="CAP"/>
    <property type="match status" value="1"/>
</dbReference>
<evidence type="ECO:0008006" key="6">
    <source>
        <dbReference type="Google" id="ProtNLM"/>
    </source>
</evidence>
<keyword evidence="2" id="KW-0964">Secreted</keyword>
<organism evidence="4 5">
    <name type="scientific">Anopheles dirus</name>
    <dbReference type="NCBI Taxonomy" id="7168"/>
    <lineage>
        <taxon>Eukaryota</taxon>
        <taxon>Metazoa</taxon>
        <taxon>Ecdysozoa</taxon>
        <taxon>Arthropoda</taxon>
        <taxon>Hexapoda</taxon>
        <taxon>Insecta</taxon>
        <taxon>Pterygota</taxon>
        <taxon>Neoptera</taxon>
        <taxon>Endopterygota</taxon>
        <taxon>Diptera</taxon>
        <taxon>Nematocera</taxon>
        <taxon>Culicoidea</taxon>
        <taxon>Culicidae</taxon>
        <taxon>Anophelinae</taxon>
        <taxon>Anopheles</taxon>
    </lineage>
</organism>
<dbReference type="VEuPathDB" id="VectorBase:ADIR007692"/>
<dbReference type="SUPFAM" id="SSF55797">
    <property type="entry name" value="PR-1-like"/>
    <property type="match status" value="1"/>
</dbReference>
<reference evidence="4" key="2">
    <citation type="submission" date="2020-05" db="UniProtKB">
        <authorList>
            <consortium name="EnsemblMetazoa"/>
        </authorList>
    </citation>
    <scope>IDENTIFICATION</scope>
    <source>
        <strain evidence="4">WRAIR2</strain>
    </source>
</reference>
<evidence type="ECO:0000256" key="1">
    <source>
        <dbReference type="ARBA" id="ARBA00004613"/>
    </source>
</evidence>
<evidence type="ECO:0000256" key="2">
    <source>
        <dbReference type="ARBA" id="ARBA00022525"/>
    </source>
</evidence>
<comment type="subcellular location">
    <subcellularLocation>
        <location evidence="1">Secreted</location>
    </subcellularLocation>
</comment>
<feature type="signal peptide" evidence="3">
    <location>
        <begin position="1"/>
        <end position="19"/>
    </location>
</feature>
<dbReference type="EnsemblMetazoa" id="ADIR007692-RA">
    <property type="protein sequence ID" value="ADIR007692-PA"/>
    <property type="gene ID" value="ADIR007692"/>
</dbReference>
<protein>
    <recommendedName>
        <fullName evidence="6">SCP domain-containing protein</fullName>
    </recommendedName>
</protein>
<evidence type="ECO:0000313" key="5">
    <source>
        <dbReference type="Proteomes" id="UP000075884"/>
    </source>
</evidence>
<name>A0A182NJ68_9DIPT</name>
<keyword evidence="5" id="KW-1185">Reference proteome</keyword>
<dbReference type="AlphaFoldDB" id="A0A182NJ68"/>
<dbReference type="CDD" id="cd05380">
    <property type="entry name" value="CAP_euk"/>
    <property type="match status" value="1"/>
</dbReference>
<keyword evidence="3" id="KW-0732">Signal</keyword>
<proteinExistence type="predicted"/>
<dbReference type="Proteomes" id="UP000075884">
    <property type="component" value="Unassembled WGS sequence"/>
</dbReference>
<evidence type="ECO:0000256" key="3">
    <source>
        <dbReference type="SAM" id="SignalP"/>
    </source>
</evidence>
<dbReference type="InterPro" id="IPR035940">
    <property type="entry name" value="CAP_sf"/>
</dbReference>
<accession>A0A182NJ68</accession>
<reference evidence="5" key="1">
    <citation type="submission" date="2013-03" db="EMBL/GenBank/DDBJ databases">
        <title>The Genome Sequence of Anopheles dirus WRAIR2.</title>
        <authorList>
            <consortium name="The Broad Institute Genomics Platform"/>
            <person name="Neafsey D.E."/>
            <person name="Walton C."/>
            <person name="Walker B."/>
            <person name="Young S.K."/>
            <person name="Zeng Q."/>
            <person name="Gargeya S."/>
            <person name="Fitzgerald M."/>
            <person name="Haas B."/>
            <person name="Abouelleil A."/>
            <person name="Allen A.W."/>
            <person name="Alvarado L."/>
            <person name="Arachchi H.M."/>
            <person name="Berlin A.M."/>
            <person name="Chapman S.B."/>
            <person name="Gainer-Dewar J."/>
            <person name="Goldberg J."/>
            <person name="Griggs A."/>
            <person name="Gujja S."/>
            <person name="Hansen M."/>
            <person name="Howarth C."/>
            <person name="Imamovic A."/>
            <person name="Ireland A."/>
            <person name="Larimer J."/>
            <person name="McCowan C."/>
            <person name="Murphy C."/>
            <person name="Pearson M."/>
            <person name="Poon T.W."/>
            <person name="Priest M."/>
            <person name="Roberts A."/>
            <person name="Saif S."/>
            <person name="Shea T."/>
            <person name="Sisk P."/>
            <person name="Sykes S."/>
            <person name="Wortman J."/>
            <person name="Nusbaum C."/>
            <person name="Birren B."/>
        </authorList>
    </citation>
    <scope>NUCLEOTIDE SEQUENCE [LARGE SCALE GENOMIC DNA]</scope>
    <source>
        <strain evidence="5">WRAIR2</strain>
    </source>
</reference>
<evidence type="ECO:0000313" key="4">
    <source>
        <dbReference type="EnsemblMetazoa" id="ADIR007692-PA"/>
    </source>
</evidence>
<sequence>MASWIFVVLALCLFSGIQAHINYCANSYCNNGYQNVGCNPPVVPGGVRCTGKSPAVVTLNSAQQTLILNEHNTRRSQLALGHLRPFLSAKRMPTLTWDTELAKQA</sequence>
<feature type="chain" id="PRO_5008130042" description="SCP domain-containing protein" evidence="3">
    <location>
        <begin position="20"/>
        <end position="105"/>
    </location>
</feature>